<dbReference type="OrthoDB" id="3881873at2759"/>
<keyword evidence="3" id="KW-1185">Reference proteome</keyword>
<feature type="domain" description="Retrovirus-related Pol polyprotein from transposon TNT 1-94-like beta-barrel" evidence="1">
    <location>
        <begin position="67"/>
        <end position="145"/>
    </location>
</feature>
<accession>A0A0L6U861</accession>
<dbReference type="Pfam" id="PF22936">
    <property type="entry name" value="Pol_BBD"/>
    <property type="match status" value="1"/>
</dbReference>
<protein>
    <recommendedName>
        <fullName evidence="1">Retrovirus-related Pol polyprotein from transposon TNT 1-94-like beta-barrel domain-containing protein</fullName>
    </recommendedName>
</protein>
<dbReference type="InterPro" id="IPR054722">
    <property type="entry name" value="PolX-like_BBD"/>
</dbReference>
<dbReference type="Proteomes" id="UP000037035">
    <property type="component" value="Unassembled WGS sequence"/>
</dbReference>
<reference evidence="2 3" key="1">
    <citation type="submission" date="2015-08" db="EMBL/GenBank/DDBJ databases">
        <title>Next Generation Sequencing and Analysis of the Genome of Puccinia sorghi L Schw, the Causal Agent of Maize Common Rust.</title>
        <authorList>
            <person name="Rochi L."/>
            <person name="Burguener G."/>
            <person name="Darino M."/>
            <person name="Turjanski A."/>
            <person name="Kreff E."/>
            <person name="Dieguez M.J."/>
            <person name="Sacco F."/>
        </authorList>
    </citation>
    <scope>NUCLEOTIDE SEQUENCE [LARGE SCALE GENOMIC DNA]</scope>
    <source>
        <strain evidence="2 3">RO10H11247</strain>
    </source>
</reference>
<name>A0A0L6U861_9BASI</name>
<organism evidence="2 3">
    <name type="scientific">Puccinia sorghi</name>
    <dbReference type="NCBI Taxonomy" id="27349"/>
    <lineage>
        <taxon>Eukaryota</taxon>
        <taxon>Fungi</taxon>
        <taxon>Dikarya</taxon>
        <taxon>Basidiomycota</taxon>
        <taxon>Pucciniomycotina</taxon>
        <taxon>Pucciniomycetes</taxon>
        <taxon>Pucciniales</taxon>
        <taxon>Pucciniaceae</taxon>
        <taxon>Puccinia</taxon>
    </lineage>
</organism>
<proteinExistence type="predicted"/>
<dbReference type="EMBL" id="LAVV01014727">
    <property type="protein sequence ID" value="KNZ44482.1"/>
    <property type="molecule type" value="Genomic_DNA"/>
</dbReference>
<dbReference type="VEuPathDB" id="FungiDB:VP01_910g1"/>
<dbReference type="AlphaFoldDB" id="A0A0L6U861"/>
<evidence type="ECO:0000313" key="3">
    <source>
        <dbReference type="Proteomes" id="UP000037035"/>
    </source>
</evidence>
<sequence>MLVLWNYHNDNQQAIEGLSNPNLTQQVSLFADPSRRCCNDAHNTLDGHSGHSVNSFFSSKNPLIPCFILDSGSNSHMMSNINLFISLDSSEEGIVCTSSGSEALKIKGIGTINLVNKYDSIILNKVLYVPELFVNLLSVRCLVLNNFLVKF</sequence>
<evidence type="ECO:0000259" key="1">
    <source>
        <dbReference type="Pfam" id="PF22936"/>
    </source>
</evidence>
<gene>
    <name evidence="2" type="ORF">VP01_910g1</name>
</gene>
<evidence type="ECO:0000313" key="2">
    <source>
        <dbReference type="EMBL" id="KNZ44482.1"/>
    </source>
</evidence>
<comment type="caution">
    <text evidence="2">The sequence shown here is derived from an EMBL/GenBank/DDBJ whole genome shotgun (WGS) entry which is preliminary data.</text>
</comment>